<dbReference type="Proteomes" id="UP001066276">
    <property type="component" value="Chromosome 4_1"/>
</dbReference>
<evidence type="ECO:0000313" key="2">
    <source>
        <dbReference type="EMBL" id="KAJ1172931.1"/>
    </source>
</evidence>
<dbReference type="EMBL" id="JANPWB010000007">
    <property type="protein sequence ID" value="KAJ1172931.1"/>
    <property type="molecule type" value="Genomic_DNA"/>
</dbReference>
<feature type="region of interest" description="Disordered" evidence="1">
    <location>
        <begin position="1"/>
        <end position="66"/>
    </location>
</feature>
<reference evidence="2" key="1">
    <citation type="journal article" date="2022" name="bioRxiv">
        <title>Sequencing and chromosome-scale assembly of the giantPleurodeles waltlgenome.</title>
        <authorList>
            <person name="Brown T."/>
            <person name="Elewa A."/>
            <person name="Iarovenko S."/>
            <person name="Subramanian E."/>
            <person name="Araus A.J."/>
            <person name="Petzold A."/>
            <person name="Susuki M."/>
            <person name="Suzuki K.-i.T."/>
            <person name="Hayashi T."/>
            <person name="Toyoda A."/>
            <person name="Oliveira C."/>
            <person name="Osipova E."/>
            <person name="Leigh N.D."/>
            <person name="Simon A."/>
            <person name="Yun M.H."/>
        </authorList>
    </citation>
    <scope>NUCLEOTIDE SEQUENCE</scope>
    <source>
        <strain evidence="2">20211129_DDA</strain>
        <tissue evidence="2">Liver</tissue>
    </source>
</reference>
<evidence type="ECO:0000313" key="3">
    <source>
        <dbReference type="Proteomes" id="UP001066276"/>
    </source>
</evidence>
<comment type="caution">
    <text evidence="2">The sequence shown here is derived from an EMBL/GenBank/DDBJ whole genome shotgun (WGS) entry which is preliminary data.</text>
</comment>
<protein>
    <submittedName>
        <fullName evidence="2">Uncharacterized protein</fullName>
    </submittedName>
</protein>
<dbReference type="AlphaFoldDB" id="A0AAV7TA33"/>
<gene>
    <name evidence="2" type="ORF">NDU88_004773</name>
</gene>
<name>A0AAV7TA33_PLEWA</name>
<keyword evidence="3" id="KW-1185">Reference proteome</keyword>
<feature type="compositionally biased region" description="Polar residues" evidence="1">
    <location>
        <begin position="41"/>
        <end position="63"/>
    </location>
</feature>
<sequence length="215" mass="23646">MAQTLVVGAEAIGTKEKGPGWPKDGSYTFYSLTEDSDSTNRDQGSSETGASISSEPVSFSSLAESRVRQRWRESKGRAPTRDSVELSVQSRKTLKWNSGSNLMSTAEAHISEVQAKAEKRADAPVCSSVLSIGARNTDSEMLQSIYDLIKELQTETGTESRRARLATKHLQGTVRKVVKSCIEIEGKLSTMEERTMAVEADVRAQENKLQHMMDN</sequence>
<evidence type="ECO:0000256" key="1">
    <source>
        <dbReference type="SAM" id="MobiDB-lite"/>
    </source>
</evidence>
<proteinExistence type="predicted"/>
<accession>A0AAV7TA33</accession>
<organism evidence="2 3">
    <name type="scientific">Pleurodeles waltl</name>
    <name type="common">Iberian ribbed newt</name>
    <dbReference type="NCBI Taxonomy" id="8319"/>
    <lineage>
        <taxon>Eukaryota</taxon>
        <taxon>Metazoa</taxon>
        <taxon>Chordata</taxon>
        <taxon>Craniata</taxon>
        <taxon>Vertebrata</taxon>
        <taxon>Euteleostomi</taxon>
        <taxon>Amphibia</taxon>
        <taxon>Batrachia</taxon>
        <taxon>Caudata</taxon>
        <taxon>Salamandroidea</taxon>
        <taxon>Salamandridae</taxon>
        <taxon>Pleurodelinae</taxon>
        <taxon>Pleurodeles</taxon>
    </lineage>
</organism>